<accession>A0A9D4HMN6</accession>
<evidence type="ECO:0000313" key="1">
    <source>
        <dbReference type="EMBL" id="KAH3722031.1"/>
    </source>
</evidence>
<dbReference type="AlphaFoldDB" id="A0A9D4HMN6"/>
<comment type="caution">
    <text evidence="1">The sequence shown here is derived from an EMBL/GenBank/DDBJ whole genome shotgun (WGS) entry which is preliminary data.</text>
</comment>
<evidence type="ECO:0000313" key="2">
    <source>
        <dbReference type="Proteomes" id="UP000828390"/>
    </source>
</evidence>
<organism evidence="1 2">
    <name type="scientific">Dreissena polymorpha</name>
    <name type="common">Zebra mussel</name>
    <name type="synonym">Mytilus polymorpha</name>
    <dbReference type="NCBI Taxonomy" id="45954"/>
    <lineage>
        <taxon>Eukaryota</taxon>
        <taxon>Metazoa</taxon>
        <taxon>Spiralia</taxon>
        <taxon>Lophotrochozoa</taxon>
        <taxon>Mollusca</taxon>
        <taxon>Bivalvia</taxon>
        <taxon>Autobranchia</taxon>
        <taxon>Heteroconchia</taxon>
        <taxon>Euheterodonta</taxon>
        <taxon>Imparidentia</taxon>
        <taxon>Neoheterodontei</taxon>
        <taxon>Myida</taxon>
        <taxon>Dreissenoidea</taxon>
        <taxon>Dreissenidae</taxon>
        <taxon>Dreissena</taxon>
    </lineage>
</organism>
<reference evidence="1" key="2">
    <citation type="submission" date="2020-11" db="EMBL/GenBank/DDBJ databases">
        <authorList>
            <person name="McCartney M.A."/>
            <person name="Auch B."/>
            <person name="Kono T."/>
            <person name="Mallez S."/>
            <person name="Becker A."/>
            <person name="Gohl D.M."/>
            <person name="Silverstein K.A.T."/>
            <person name="Koren S."/>
            <person name="Bechman K.B."/>
            <person name="Herman A."/>
            <person name="Abrahante J.E."/>
            <person name="Garbe J."/>
        </authorList>
    </citation>
    <scope>NUCLEOTIDE SEQUENCE</scope>
    <source>
        <strain evidence="1">Duluth1</strain>
        <tissue evidence="1">Whole animal</tissue>
    </source>
</reference>
<sequence>MVKKYTHNKACEDTYDSQSVYVIVITLTRQRDNLSPKRTRIRQHTPYHHQEKLDHMVRDFFREQENKESDVFHIRTNS</sequence>
<dbReference type="EMBL" id="JAIWYP010000013">
    <property type="protein sequence ID" value="KAH3722031.1"/>
    <property type="molecule type" value="Genomic_DNA"/>
</dbReference>
<gene>
    <name evidence="1" type="ORF">DPMN_064980</name>
</gene>
<keyword evidence="2" id="KW-1185">Reference proteome</keyword>
<dbReference type="Proteomes" id="UP000828390">
    <property type="component" value="Unassembled WGS sequence"/>
</dbReference>
<protein>
    <submittedName>
        <fullName evidence="1">Uncharacterized protein</fullName>
    </submittedName>
</protein>
<reference evidence="1" key="1">
    <citation type="journal article" date="2019" name="bioRxiv">
        <title>The Genome of the Zebra Mussel, Dreissena polymorpha: A Resource for Invasive Species Research.</title>
        <authorList>
            <person name="McCartney M.A."/>
            <person name="Auch B."/>
            <person name="Kono T."/>
            <person name="Mallez S."/>
            <person name="Zhang Y."/>
            <person name="Obille A."/>
            <person name="Becker A."/>
            <person name="Abrahante J.E."/>
            <person name="Garbe J."/>
            <person name="Badalamenti J.P."/>
            <person name="Herman A."/>
            <person name="Mangelson H."/>
            <person name="Liachko I."/>
            <person name="Sullivan S."/>
            <person name="Sone E.D."/>
            <person name="Koren S."/>
            <person name="Silverstein K.A.T."/>
            <person name="Beckman K.B."/>
            <person name="Gohl D.M."/>
        </authorList>
    </citation>
    <scope>NUCLEOTIDE SEQUENCE</scope>
    <source>
        <strain evidence="1">Duluth1</strain>
        <tissue evidence="1">Whole animal</tissue>
    </source>
</reference>
<name>A0A9D4HMN6_DREPO</name>
<proteinExistence type="predicted"/>